<dbReference type="AlphaFoldDB" id="A0A5C7H9K0"/>
<comment type="caution">
    <text evidence="2">The sequence shown here is derived from an EMBL/GenBank/DDBJ whole genome shotgun (WGS) entry which is preliminary data.</text>
</comment>
<dbReference type="Proteomes" id="UP000323000">
    <property type="component" value="Chromosome 9"/>
</dbReference>
<keyword evidence="1" id="KW-0611">Plant defense</keyword>
<accession>A0A5C7H9K0</accession>
<dbReference type="PANTHER" id="PTHR36766">
    <property type="entry name" value="PLANT BROAD-SPECTRUM MILDEW RESISTANCE PROTEIN RPW8"/>
    <property type="match status" value="1"/>
</dbReference>
<dbReference type="EMBL" id="VAHF01000009">
    <property type="protein sequence ID" value="TXG53624.1"/>
    <property type="molecule type" value="Genomic_DNA"/>
</dbReference>
<dbReference type="GO" id="GO:0006952">
    <property type="term" value="P:defense response"/>
    <property type="evidence" value="ECO:0007669"/>
    <property type="project" value="UniProtKB-KW"/>
</dbReference>
<evidence type="ECO:0000313" key="3">
    <source>
        <dbReference type="Proteomes" id="UP000323000"/>
    </source>
</evidence>
<evidence type="ECO:0000313" key="2">
    <source>
        <dbReference type="EMBL" id="TXG53624.1"/>
    </source>
</evidence>
<dbReference type="InterPro" id="IPR032675">
    <property type="entry name" value="LRR_dom_sf"/>
</dbReference>
<evidence type="ECO:0008006" key="4">
    <source>
        <dbReference type="Google" id="ProtNLM"/>
    </source>
</evidence>
<proteinExistence type="predicted"/>
<sequence length="641" mass="73461">MTFADFRGHAFLVKRFIQRLSEVEEVEIVGYKASTSYWHSGIISLQEAWTFCYSLYNHNYELHFLHSLLEEKDEELQLQGFPSICQYLALDSVCLTKLPQVLLNLDFLRWIRIADCSDLVSFPEATLPSHLRSIDIYSCDALKCLPDTWMYCTSLECLSIISCESLMYLTRRQLFPNLKQLVIRRCEDLKTLMQEEDNSLGGSSISATSSFSKSELPATLEHIEIKYCDNLAYLSSGGNNLPKALKYLSLCYCSKLESVVERFHDNTCLKEICISFCDNLQLLPENLQKLDHLEQISVIYCPSLVSFPRGGFPSTNLTDVKIKLCQKLVDLPDNMHQLNHLQQIEIEACSSLVSFPAGGFPSTNLTELIISKCQKLEVLPNDMYQLNHLQKIEILECEKLKGLPNQMQNLTSLRDLRISKCGGMESFPGDGFPINLTTLCIIDTPKICERLFQWGLHRLSSLRKLCMKGCPAVVSFPPQERGILLPTSLIILDIRDFPDLKRLSSDIQSLISLEELNLENCPKLKSFPEKGLPLSLLKLRSYGCPLLKQNCEKHKGRYWPMIAYIPEINMDYRLWDTKMTIIFSRCSPVDIEKLSNTCCGIQKVWRLARLNECAPDVRNNEQFVKIMASSYHSLEFIRRRT</sequence>
<keyword evidence="3" id="KW-1185">Reference proteome</keyword>
<organism evidence="2 3">
    <name type="scientific">Acer yangbiense</name>
    <dbReference type="NCBI Taxonomy" id="1000413"/>
    <lineage>
        <taxon>Eukaryota</taxon>
        <taxon>Viridiplantae</taxon>
        <taxon>Streptophyta</taxon>
        <taxon>Embryophyta</taxon>
        <taxon>Tracheophyta</taxon>
        <taxon>Spermatophyta</taxon>
        <taxon>Magnoliopsida</taxon>
        <taxon>eudicotyledons</taxon>
        <taxon>Gunneridae</taxon>
        <taxon>Pentapetalae</taxon>
        <taxon>rosids</taxon>
        <taxon>malvids</taxon>
        <taxon>Sapindales</taxon>
        <taxon>Sapindaceae</taxon>
        <taxon>Hippocastanoideae</taxon>
        <taxon>Acereae</taxon>
        <taxon>Acer</taxon>
    </lineage>
</organism>
<evidence type="ECO:0000256" key="1">
    <source>
        <dbReference type="ARBA" id="ARBA00022821"/>
    </source>
</evidence>
<name>A0A5C7H9K0_9ROSI</name>
<protein>
    <recommendedName>
        <fullName evidence="4">Disease resistance protein At3g14460</fullName>
    </recommendedName>
</protein>
<dbReference type="PANTHER" id="PTHR36766:SF40">
    <property type="entry name" value="DISEASE RESISTANCE PROTEIN RGA3"/>
    <property type="match status" value="1"/>
</dbReference>
<dbReference type="SUPFAM" id="SSF52058">
    <property type="entry name" value="L domain-like"/>
    <property type="match status" value="2"/>
</dbReference>
<dbReference type="Gene3D" id="3.80.10.10">
    <property type="entry name" value="Ribonuclease Inhibitor"/>
    <property type="match status" value="4"/>
</dbReference>
<gene>
    <name evidence="2" type="ORF">EZV62_018880</name>
</gene>
<reference evidence="3" key="1">
    <citation type="journal article" date="2019" name="Gigascience">
        <title>De novo genome assembly of the endangered Acer yangbiense, a plant species with extremely small populations endemic to Yunnan Province, China.</title>
        <authorList>
            <person name="Yang J."/>
            <person name="Wariss H.M."/>
            <person name="Tao L."/>
            <person name="Zhang R."/>
            <person name="Yun Q."/>
            <person name="Hollingsworth P."/>
            <person name="Dao Z."/>
            <person name="Luo G."/>
            <person name="Guo H."/>
            <person name="Ma Y."/>
            <person name="Sun W."/>
        </authorList>
    </citation>
    <scope>NUCLEOTIDE SEQUENCE [LARGE SCALE GENOMIC DNA]</scope>
    <source>
        <strain evidence="3">cv. Malutang</strain>
    </source>
</reference>
<dbReference type="OrthoDB" id="983746at2759"/>